<evidence type="ECO:0000256" key="5">
    <source>
        <dbReference type="ARBA" id="ARBA00023136"/>
    </source>
</evidence>
<dbReference type="EMBL" id="MTSL01000150">
    <property type="protein sequence ID" value="PJF17983.1"/>
    <property type="molecule type" value="Genomic_DNA"/>
</dbReference>
<comment type="subcellular location">
    <subcellularLocation>
        <location evidence="1">Membrane</location>
        <topology evidence="1">Multi-pass membrane protein</topology>
    </subcellularLocation>
</comment>
<evidence type="ECO:0000313" key="8">
    <source>
        <dbReference type="EMBL" id="PJF17983.1"/>
    </source>
</evidence>
<evidence type="ECO:0000256" key="1">
    <source>
        <dbReference type="ARBA" id="ARBA00004141"/>
    </source>
</evidence>
<dbReference type="SUPFAM" id="SSF103473">
    <property type="entry name" value="MFS general substrate transporter"/>
    <property type="match status" value="1"/>
</dbReference>
<evidence type="ECO:0000256" key="4">
    <source>
        <dbReference type="ARBA" id="ARBA00022989"/>
    </source>
</evidence>
<evidence type="ECO:0000256" key="2">
    <source>
        <dbReference type="ARBA" id="ARBA00005241"/>
    </source>
</evidence>
<comment type="similarity">
    <text evidence="2">Belongs to the major facilitator superfamily. MFSD6 family.</text>
</comment>
<keyword evidence="9" id="KW-1185">Reference proteome</keyword>
<dbReference type="Gene3D" id="1.20.1250.20">
    <property type="entry name" value="MFS general substrate transporter like domains"/>
    <property type="match status" value="2"/>
</dbReference>
<feature type="transmembrane region" description="Helical" evidence="6">
    <location>
        <begin position="59"/>
        <end position="81"/>
    </location>
</feature>
<proteinExistence type="inferred from homology"/>
<dbReference type="PANTHER" id="PTHR16172:SF41">
    <property type="entry name" value="MAJOR FACILITATOR SUPERFAMILY DOMAIN-CONTAINING PROTEIN 6-LIKE"/>
    <property type="match status" value="1"/>
</dbReference>
<accession>A0A2H9TJR3</accession>
<feature type="transmembrane region" description="Helical" evidence="6">
    <location>
        <begin position="93"/>
        <end position="115"/>
    </location>
</feature>
<feature type="transmembrane region" description="Helical" evidence="6">
    <location>
        <begin position="285"/>
        <end position="305"/>
    </location>
</feature>
<feature type="domain" description="Major facilitator superfamily associated" evidence="7">
    <location>
        <begin position="33"/>
        <end position="466"/>
    </location>
</feature>
<dbReference type="OrthoDB" id="515887at2759"/>
<dbReference type="Pfam" id="PF12832">
    <property type="entry name" value="MFS_1_like"/>
    <property type="match status" value="1"/>
</dbReference>
<reference evidence="8 9" key="1">
    <citation type="submission" date="2016-10" db="EMBL/GenBank/DDBJ databases">
        <title>The genome of Paramicrosporidium saccamoebae is the missing link in understanding Cryptomycota and Microsporidia evolution.</title>
        <authorList>
            <person name="Quandt C.A."/>
            <person name="Beaudet D."/>
            <person name="Corsaro D."/>
            <person name="Michel R."/>
            <person name="Corradi N."/>
            <person name="James T."/>
        </authorList>
    </citation>
    <scope>NUCLEOTIDE SEQUENCE [LARGE SCALE GENOMIC DNA]</scope>
    <source>
        <strain evidence="8 9">KSL3</strain>
    </source>
</reference>
<feature type="transmembrane region" description="Helical" evidence="6">
    <location>
        <begin position="374"/>
        <end position="392"/>
    </location>
</feature>
<organism evidence="8 9">
    <name type="scientific">Paramicrosporidium saccamoebae</name>
    <dbReference type="NCBI Taxonomy" id="1246581"/>
    <lineage>
        <taxon>Eukaryota</taxon>
        <taxon>Fungi</taxon>
        <taxon>Fungi incertae sedis</taxon>
        <taxon>Cryptomycota</taxon>
        <taxon>Cryptomycota incertae sedis</taxon>
        <taxon>Paramicrosporidium</taxon>
    </lineage>
</organism>
<sequence>MSSFTPYTSSPLSKNPVKDEESFMERWLVVPKILYFMLNVFVYSFHGVMGPLFTEDWKFPQYLYAYATSVIAANFFGALLWTSLADRTGRYKAIIIVSSTLYSMIAIPMATMYKAPTNPGPWDYVKVFMGFGLWNFFLSAAFPLLDAQILGMLSKNPKLSKEQFGNQRMFGAVGHFVSTLLSFLVYKNNTRTAIFNLLAYLGFVLSVAFGISDIKVAKGGHHGHSAPRSDDKGKEVIRGPSPMPMAEGIQQVPLSQAIAMAPSPAPPCAADELSAEGGAGVKHPVIALLTNPSFMFFMVFVAGMGTVRSVTSSFQKIIMADLSKVDPNNPSWLASIGFTPLLEKNFMTAAVDFGRMISEIVVYMYAKQLKNLMGIYWILVLSQLVGILRMYGYGLLPRGTWYAYYGTWGLELIKGFSSGMVSSSAIPIASRIAPAGCESTAQGLFSGNYSGLSNAFAGVISGRILQSMYVQGNKDKEKSDVQSMFCWVSLGTVILTIAMTGKFIFVDRVMGLPGFPRRHSMPS</sequence>
<evidence type="ECO:0000313" key="9">
    <source>
        <dbReference type="Proteomes" id="UP000240830"/>
    </source>
</evidence>
<feature type="transmembrane region" description="Helical" evidence="6">
    <location>
        <begin position="33"/>
        <end position="53"/>
    </location>
</feature>
<protein>
    <submittedName>
        <fullName evidence="8">Permease of the major facilitator superfamily</fullName>
    </submittedName>
</protein>
<keyword evidence="5 6" id="KW-0472">Membrane</keyword>
<name>A0A2H9TJR3_9FUNG</name>
<keyword evidence="4 6" id="KW-1133">Transmembrane helix</keyword>
<comment type="caution">
    <text evidence="8">The sequence shown here is derived from an EMBL/GenBank/DDBJ whole genome shotgun (WGS) entry which is preliminary data.</text>
</comment>
<keyword evidence="3 6" id="KW-0812">Transmembrane</keyword>
<feature type="transmembrane region" description="Helical" evidence="6">
    <location>
        <begin position="192"/>
        <end position="211"/>
    </location>
</feature>
<feature type="transmembrane region" description="Helical" evidence="6">
    <location>
        <begin position="484"/>
        <end position="505"/>
    </location>
</feature>
<dbReference type="InterPro" id="IPR024989">
    <property type="entry name" value="MFS_assoc_dom"/>
</dbReference>
<dbReference type="AlphaFoldDB" id="A0A2H9TJR3"/>
<evidence type="ECO:0000256" key="6">
    <source>
        <dbReference type="SAM" id="Phobius"/>
    </source>
</evidence>
<dbReference type="InterPro" id="IPR051717">
    <property type="entry name" value="MFS_MFSD6"/>
</dbReference>
<dbReference type="PANTHER" id="PTHR16172">
    <property type="entry name" value="MAJOR FACILITATOR SUPERFAMILY DOMAIN-CONTAINING PROTEIN 6-LIKE"/>
    <property type="match status" value="1"/>
</dbReference>
<gene>
    <name evidence="8" type="ORF">PSACC_02292</name>
</gene>
<dbReference type="Proteomes" id="UP000240830">
    <property type="component" value="Unassembled WGS sequence"/>
</dbReference>
<dbReference type="GO" id="GO:0016020">
    <property type="term" value="C:membrane"/>
    <property type="evidence" value="ECO:0007669"/>
    <property type="project" value="UniProtKB-SubCell"/>
</dbReference>
<feature type="transmembrane region" description="Helical" evidence="6">
    <location>
        <begin position="127"/>
        <end position="147"/>
    </location>
</feature>
<evidence type="ECO:0000259" key="7">
    <source>
        <dbReference type="Pfam" id="PF12832"/>
    </source>
</evidence>
<evidence type="ECO:0000256" key="3">
    <source>
        <dbReference type="ARBA" id="ARBA00022692"/>
    </source>
</evidence>
<dbReference type="InterPro" id="IPR036259">
    <property type="entry name" value="MFS_trans_sf"/>
</dbReference>